<organism evidence="2 3">
    <name type="scientific">Atlantibacter subterraneus</name>
    <dbReference type="NCBI Taxonomy" id="255519"/>
    <lineage>
        <taxon>Bacteria</taxon>
        <taxon>Pseudomonadati</taxon>
        <taxon>Pseudomonadota</taxon>
        <taxon>Gammaproteobacteria</taxon>
        <taxon>Enterobacterales</taxon>
        <taxon>Enterobacteriaceae</taxon>
        <taxon>Atlantibacter</taxon>
    </lineage>
</organism>
<feature type="region of interest" description="Disordered" evidence="1">
    <location>
        <begin position="40"/>
        <end position="76"/>
    </location>
</feature>
<evidence type="ECO:0000313" key="2">
    <source>
        <dbReference type="EMBL" id="RSE22989.1"/>
    </source>
</evidence>
<gene>
    <name evidence="2" type="ORF">EGT71_19635</name>
</gene>
<dbReference type="Proteomes" id="UP000275331">
    <property type="component" value="Unassembled WGS sequence"/>
</dbReference>
<name>A0A427UR33_9ENTR</name>
<dbReference type="RefSeq" id="WP_125294896.1">
    <property type="nucleotide sequence ID" value="NZ_RHWZ01000013.1"/>
</dbReference>
<comment type="caution">
    <text evidence="2">The sequence shown here is derived from an EMBL/GenBank/DDBJ whole genome shotgun (WGS) entry which is preliminary data.</text>
</comment>
<evidence type="ECO:0000313" key="3">
    <source>
        <dbReference type="Proteomes" id="UP000275331"/>
    </source>
</evidence>
<dbReference type="EMBL" id="RHXB01000015">
    <property type="protein sequence ID" value="RSE22989.1"/>
    <property type="molecule type" value="Genomic_DNA"/>
</dbReference>
<accession>A0A427UR33</accession>
<feature type="compositionally biased region" description="Basic and acidic residues" evidence="1">
    <location>
        <begin position="67"/>
        <end position="76"/>
    </location>
</feature>
<protein>
    <submittedName>
        <fullName evidence="2">Uncharacterized protein</fullName>
    </submittedName>
</protein>
<evidence type="ECO:0000256" key="1">
    <source>
        <dbReference type="SAM" id="MobiDB-lite"/>
    </source>
</evidence>
<dbReference type="AlphaFoldDB" id="A0A427UR33"/>
<proteinExistence type="predicted"/>
<dbReference type="OrthoDB" id="6638278at2"/>
<sequence>MSQIMLYKLGSMITCGPHSLDYIIVDEGGVDEYLDKGWVKHPDDTVLPEPEPEPEPAAKKKPGPKPKAADDGENKG</sequence>
<reference evidence="2 3" key="1">
    <citation type="submission" date="2018-10" db="EMBL/GenBank/DDBJ databases">
        <title>Transmission dynamics of multidrug resistant bacteria on intensive care unit surfaces.</title>
        <authorList>
            <person name="D'Souza A.W."/>
            <person name="Potter R.F."/>
            <person name="Wallace M."/>
            <person name="Shupe A."/>
            <person name="Patel S."/>
            <person name="Sun S."/>
            <person name="Gul D."/>
            <person name="Kwon J.H."/>
            <person name="Andleeb S."/>
            <person name="Burnham C.-A.D."/>
            <person name="Dantas G."/>
        </authorList>
    </citation>
    <scope>NUCLEOTIDE SEQUENCE [LARGE SCALE GENOMIC DNA]</scope>
    <source>
        <strain evidence="2 3">AS_373</strain>
    </source>
</reference>